<gene>
    <name evidence="5" type="ordered locus">Os06g0682750</name>
</gene>
<dbReference type="InterPro" id="IPR008942">
    <property type="entry name" value="ENTH_VHS"/>
</dbReference>
<dbReference type="SMART" id="SM00499">
    <property type="entry name" value="AAI"/>
    <property type="match status" value="1"/>
</dbReference>
<dbReference type="Gene3D" id="1.10.110.10">
    <property type="entry name" value="Plant lipid-transfer and hydrophobic proteins"/>
    <property type="match status" value="1"/>
</dbReference>
<dbReference type="Gene3D" id="1.25.40.90">
    <property type="match status" value="1"/>
</dbReference>
<keyword evidence="1" id="KW-0507">mRNA processing</keyword>
<sequence>MAYAQAQQQQPQYGFHPQAPPPPPQYPHHPPPYAAPLPQYAPYARGMPPPQAQQLYSHLPPHQQPPHFAAHAMPSPSPPPPHPAYMHPPPFDSAPPPAAAPPPSDPELQKRIDKVVEYIAKNGPEFEVVIRDKQHDNPDYAFIFGGEGHAYYRYKLWVSPRPPVAPYPPGSMHMMPPPLGPMMRGPPMHQPGYPPFYDQHQHFGAHGHGEYDAAPQQSFKGLSGPLPVDVAAELHDVLTNLNGTKESIKGAKTWFMQRSPFAPALAEALKDRVFALEDSERQLHIIFLVNDILFESLQRRTNSRDLDNEALAFKFVLGSMLARIYNNPQSKDDNQIRLEKILQFWGSKEVYDQETIANLERDMKGGVAYPLPPRHVSPDPSTFSGSVHQPSKWSSDPQEEMATHPLSVPPQPVPSAQFPLNQLPAGVYPPVGQTAFPGSLPVQTPTVLPQTAATPAITNDPNPPPYPLFPPGLIPGMVRKMQIGSGVPYSPLSPLDIPTIIPPSTIPESEILERVSKFFKEIGEVNPSEGPMKQSEPDDYDNYERDIPARKGGACIPPPPNLLVNLETGMRADGSVDSKPGSTGRLGLGASADPNEIGQYDDVYSSYRKQRSSTYHSSISARSLAPKMAPSSKLAALFFAFAVVAAAALAPAAEARVQGFNHEAASEPAIAAAGESKAATGGGAPTLPGLPGLPFPLFPFLTLPFPLIPIGGSSGGGGAAPPSAGSGFRFPFPLPLPFPAPASPGGAPPSSGSGFPAFPFPFPSSPVSPPSQASPASPAAPAPPSPPQPKECLTPLLSMMSCADYLTNSSAQTPPGTCCEGFKSLVSTAPICLCHGINGDLSKFLPLPVDMMKMMTLPNTCGATVPLQTFSMCNTPSVPPLMPQSPSAAAPAPGSPPSS</sequence>
<feature type="region of interest" description="Disordered" evidence="2">
    <location>
        <begin position="1"/>
        <end position="107"/>
    </location>
</feature>
<dbReference type="SUPFAM" id="SSF109905">
    <property type="entry name" value="Surp module (SWAP domain)"/>
    <property type="match status" value="1"/>
</dbReference>
<feature type="domain" description="CID" evidence="4">
    <location>
        <begin position="226"/>
        <end position="367"/>
    </location>
</feature>
<evidence type="ECO:0000313" key="6">
    <source>
        <dbReference type="Proteomes" id="UP000000763"/>
    </source>
</evidence>
<evidence type="ECO:0000259" key="4">
    <source>
        <dbReference type="PROSITE" id="PS51391"/>
    </source>
</evidence>
<reference evidence="6" key="2">
    <citation type="journal article" date="2008" name="Nucleic Acids Res.">
        <title>The rice annotation project database (RAP-DB): 2008 update.</title>
        <authorList>
            <consortium name="The rice annotation project (RAP)"/>
        </authorList>
    </citation>
    <scope>GENOME REANNOTATION</scope>
    <source>
        <strain evidence="6">cv. Nipponbare</strain>
    </source>
</reference>
<dbReference type="PROSITE" id="PS50128">
    <property type="entry name" value="SURP"/>
    <property type="match status" value="1"/>
</dbReference>
<accession>C7J3N5</accession>
<dbReference type="SMART" id="SM00582">
    <property type="entry name" value="RPR"/>
    <property type="match status" value="1"/>
</dbReference>
<evidence type="ECO:0000259" key="3">
    <source>
        <dbReference type="PROSITE" id="PS50128"/>
    </source>
</evidence>
<organism evidence="5 6">
    <name type="scientific">Oryza sativa subsp. japonica</name>
    <name type="common">Rice</name>
    <dbReference type="NCBI Taxonomy" id="39947"/>
    <lineage>
        <taxon>Eukaryota</taxon>
        <taxon>Viridiplantae</taxon>
        <taxon>Streptophyta</taxon>
        <taxon>Embryophyta</taxon>
        <taxon>Tracheophyta</taxon>
        <taxon>Spermatophyta</taxon>
        <taxon>Magnoliopsida</taxon>
        <taxon>Liliopsida</taxon>
        <taxon>Poales</taxon>
        <taxon>Poaceae</taxon>
        <taxon>BOP clade</taxon>
        <taxon>Oryzoideae</taxon>
        <taxon>Oryzeae</taxon>
        <taxon>Oryzinae</taxon>
        <taxon>Oryza</taxon>
        <taxon>Oryza sativa</taxon>
    </lineage>
</organism>
<dbReference type="PANTHER" id="PTHR12323:SF0">
    <property type="entry name" value="CALCIUM HOMEOSTASIS ENDOPLASMIC RETICULUM PROTEIN"/>
    <property type="match status" value="1"/>
</dbReference>
<dbReference type="InterPro" id="IPR000061">
    <property type="entry name" value="Surp"/>
</dbReference>
<name>C7J3N5_ORYSJ</name>
<evidence type="ECO:0000256" key="1">
    <source>
        <dbReference type="ARBA" id="ARBA00022664"/>
    </source>
</evidence>
<dbReference type="InterPro" id="IPR035967">
    <property type="entry name" value="SWAP/Surp_sf"/>
</dbReference>
<feature type="compositionally biased region" description="Polar residues" evidence="2">
    <location>
        <begin position="379"/>
        <end position="396"/>
    </location>
</feature>
<feature type="compositionally biased region" description="Pro residues" evidence="2">
    <location>
        <begin position="75"/>
        <end position="105"/>
    </location>
</feature>
<dbReference type="PANTHER" id="PTHR12323">
    <property type="entry name" value="SR-RELATED CTD ASSOCIATED FACTOR 6"/>
    <property type="match status" value="1"/>
</dbReference>
<feature type="region of interest" description="Disordered" evidence="2">
    <location>
        <begin position="374"/>
        <end position="407"/>
    </location>
</feature>
<dbReference type="InterPro" id="IPR016140">
    <property type="entry name" value="Bifunc_inhib/LTP/seed_store"/>
</dbReference>
<dbReference type="CDD" id="cd00010">
    <property type="entry name" value="AAI_LTSS"/>
    <property type="match status" value="1"/>
</dbReference>
<dbReference type="SMART" id="SM00648">
    <property type="entry name" value="SWAP"/>
    <property type="match status" value="1"/>
</dbReference>
<dbReference type="Pfam" id="PF25123">
    <property type="entry name" value="SWAP1_C"/>
    <property type="match status" value="1"/>
</dbReference>
<feature type="compositionally biased region" description="Pro residues" evidence="2">
    <location>
        <begin position="18"/>
        <end position="35"/>
    </location>
</feature>
<dbReference type="Pfam" id="PF14368">
    <property type="entry name" value="LTP_2"/>
    <property type="match status" value="1"/>
</dbReference>
<dbReference type="GO" id="GO:0005634">
    <property type="term" value="C:nucleus"/>
    <property type="evidence" value="ECO:0007669"/>
    <property type="project" value="UniProtKB-ARBA"/>
</dbReference>
<dbReference type="KEGG" id="dosa:Os06g0682750"/>
<dbReference type="SUPFAM" id="SSF47699">
    <property type="entry name" value="Bifunctional inhibitor/lipid-transfer protein/seed storage 2S albumin"/>
    <property type="match status" value="1"/>
</dbReference>
<dbReference type="InterPro" id="IPR036312">
    <property type="entry name" value="Bifun_inhib/LTP/seed_sf"/>
</dbReference>
<feature type="compositionally biased region" description="Pro residues" evidence="2">
    <location>
        <begin position="778"/>
        <end position="789"/>
    </location>
</feature>
<dbReference type="GO" id="GO:0003723">
    <property type="term" value="F:RNA binding"/>
    <property type="evidence" value="ECO:0007669"/>
    <property type="project" value="InterPro"/>
</dbReference>
<dbReference type="AlphaFoldDB" id="C7J3N5"/>
<dbReference type="InterPro" id="IPR056922">
    <property type="entry name" value="SWAP1_C"/>
</dbReference>
<feature type="compositionally biased region" description="Low complexity" evidence="2">
    <location>
        <begin position="53"/>
        <end position="74"/>
    </location>
</feature>
<dbReference type="EMBL" id="AP008212">
    <property type="protein sequence ID" value="BAH93687.1"/>
    <property type="molecule type" value="Genomic_DNA"/>
</dbReference>
<proteinExistence type="predicted"/>
<dbReference type="Pfam" id="PF01805">
    <property type="entry name" value="Surp"/>
    <property type="match status" value="1"/>
</dbReference>
<dbReference type="Proteomes" id="UP000000763">
    <property type="component" value="Chromosome 6"/>
</dbReference>
<evidence type="ECO:0000256" key="2">
    <source>
        <dbReference type="SAM" id="MobiDB-lite"/>
    </source>
</evidence>
<feature type="region of interest" description="Disordered" evidence="2">
    <location>
        <begin position="765"/>
        <end position="790"/>
    </location>
</feature>
<dbReference type="PROSITE" id="PS51391">
    <property type="entry name" value="CID"/>
    <property type="match status" value="1"/>
</dbReference>
<dbReference type="Pfam" id="PF04818">
    <property type="entry name" value="CID"/>
    <property type="match status" value="1"/>
</dbReference>
<dbReference type="Gene3D" id="1.10.10.790">
    <property type="entry name" value="Surp module"/>
    <property type="match status" value="1"/>
</dbReference>
<feature type="domain" description="SURP motif" evidence="3">
    <location>
        <begin position="111"/>
        <end position="155"/>
    </location>
</feature>
<evidence type="ECO:0000313" key="5">
    <source>
        <dbReference type="EMBL" id="BAH93687.1"/>
    </source>
</evidence>
<reference evidence="5 6" key="1">
    <citation type="journal article" date="2005" name="Nature">
        <title>The map-based sequence of the rice genome.</title>
        <authorList>
            <consortium name="International rice genome sequencing project (IRGSP)"/>
            <person name="Matsumoto T."/>
            <person name="Wu J."/>
            <person name="Kanamori H."/>
            <person name="Katayose Y."/>
            <person name="Fujisawa M."/>
            <person name="Namiki N."/>
            <person name="Mizuno H."/>
            <person name="Yamamoto K."/>
            <person name="Antonio B.A."/>
            <person name="Baba T."/>
            <person name="Sakata K."/>
            <person name="Nagamura Y."/>
            <person name="Aoki H."/>
            <person name="Arikawa K."/>
            <person name="Arita K."/>
            <person name="Bito T."/>
            <person name="Chiden Y."/>
            <person name="Fujitsuka N."/>
            <person name="Fukunaka R."/>
            <person name="Hamada M."/>
            <person name="Harada C."/>
            <person name="Hayashi A."/>
            <person name="Hijishita S."/>
            <person name="Honda M."/>
            <person name="Hosokawa S."/>
            <person name="Ichikawa Y."/>
            <person name="Idonuma A."/>
            <person name="Iijima M."/>
            <person name="Ikeda M."/>
            <person name="Ikeno M."/>
            <person name="Ito K."/>
            <person name="Ito S."/>
            <person name="Ito T."/>
            <person name="Ito Y."/>
            <person name="Ito Y."/>
            <person name="Iwabuchi A."/>
            <person name="Kamiya K."/>
            <person name="Karasawa W."/>
            <person name="Kurita K."/>
            <person name="Katagiri S."/>
            <person name="Kikuta A."/>
            <person name="Kobayashi H."/>
            <person name="Kobayashi N."/>
            <person name="Machita K."/>
            <person name="Maehara T."/>
            <person name="Masukawa M."/>
            <person name="Mizubayashi T."/>
            <person name="Mukai Y."/>
            <person name="Nagasaki H."/>
            <person name="Nagata Y."/>
            <person name="Naito S."/>
            <person name="Nakashima M."/>
            <person name="Nakama Y."/>
            <person name="Nakamichi Y."/>
            <person name="Nakamura M."/>
            <person name="Meguro A."/>
            <person name="Negishi M."/>
            <person name="Ohta I."/>
            <person name="Ohta T."/>
            <person name="Okamoto M."/>
            <person name="Ono N."/>
            <person name="Saji S."/>
            <person name="Sakaguchi M."/>
            <person name="Sakai K."/>
            <person name="Shibata M."/>
            <person name="Shimokawa T."/>
            <person name="Song J."/>
            <person name="Takazaki Y."/>
            <person name="Terasawa K."/>
            <person name="Tsugane M."/>
            <person name="Tsuji K."/>
            <person name="Ueda S."/>
            <person name="Waki K."/>
            <person name="Yamagata H."/>
            <person name="Yamamoto M."/>
            <person name="Yamamoto S."/>
            <person name="Yamane H."/>
            <person name="Yoshiki S."/>
            <person name="Yoshihara R."/>
            <person name="Yukawa K."/>
            <person name="Zhong H."/>
            <person name="Yano M."/>
            <person name="Yuan Q."/>
            <person name="Ouyang S."/>
            <person name="Liu J."/>
            <person name="Jones K.M."/>
            <person name="Gansberger K."/>
            <person name="Moffat K."/>
            <person name="Hill J."/>
            <person name="Bera J."/>
            <person name="Fadrosh D."/>
            <person name="Jin S."/>
            <person name="Johri S."/>
            <person name="Kim M."/>
            <person name="Overton L."/>
            <person name="Reardon M."/>
            <person name="Tsitrin T."/>
            <person name="Vuong H."/>
            <person name="Weaver B."/>
            <person name="Ciecko A."/>
            <person name="Tallon L."/>
            <person name="Jackson J."/>
            <person name="Pai G."/>
            <person name="Aken S.V."/>
            <person name="Utterback T."/>
            <person name="Reidmuller S."/>
            <person name="Feldblyum T."/>
            <person name="Hsiao J."/>
            <person name="Zismann V."/>
            <person name="Iobst S."/>
            <person name="de Vazeille A.R."/>
            <person name="Buell C.R."/>
            <person name="Ying K."/>
            <person name="Li Y."/>
            <person name="Lu T."/>
            <person name="Huang Y."/>
            <person name="Zhao Q."/>
            <person name="Feng Q."/>
            <person name="Zhang L."/>
            <person name="Zhu J."/>
            <person name="Weng Q."/>
            <person name="Mu J."/>
            <person name="Lu Y."/>
            <person name="Fan D."/>
            <person name="Liu Y."/>
            <person name="Guan J."/>
            <person name="Zhang Y."/>
            <person name="Yu S."/>
            <person name="Liu X."/>
            <person name="Zhang Y."/>
            <person name="Hong G."/>
            <person name="Han B."/>
            <person name="Choisne N."/>
            <person name="Demange N."/>
            <person name="Orjeda G."/>
            <person name="Samain S."/>
            <person name="Cattolico L."/>
            <person name="Pelletier E."/>
            <person name="Couloux A."/>
            <person name="Segurens B."/>
            <person name="Wincker P."/>
            <person name="D'Hont A."/>
            <person name="Scarpelli C."/>
            <person name="Weissenbach J."/>
            <person name="Salanoubat M."/>
            <person name="Quetier F."/>
            <person name="Yu Y."/>
            <person name="Kim H.R."/>
            <person name="Rambo T."/>
            <person name="Currie J."/>
            <person name="Collura K."/>
            <person name="Luo M."/>
            <person name="Yang T."/>
            <person name="Ammiraju J.S.S."/>
            <person name="Engler F."/>
            <person name="Soderlund C."/>
            <person name="Wing R.A."/>
            <person name="Palmer L.E."/>
            <person name="de la Bastide M."/>
            <person name="Spiegel L."/>
            <person name="Nascimento L."/>
            <person name="Zutavern T."/>
            <person name="O'Shaughnessy A."/>
            <person name="Dike S."/>
            <person name="Dedhia N."/>
            <person name="Preston R."/>
            <person name="Balija V."/>
            <person name="McCombie W.R."/>
            <person name="Chow T."/>
            <person name="Chen H."/>
            <person name="Chung M."/>
            <person name="Chen C."/>
            <person name="Shaw J."/>
            <person name="Wu H."/>
            <person name="Hsiao K."/>
            <person name="Chao Y."/>
            <person name="Chu M."/>
            <person name="Cheng C."/>
            <person name="Hour A."/>
            <person name="Lee P."/>
            <person name="Lin S."/>
            <person name="Lin Y."/>
            <person name="Liou J."/>
            <person name="Liu S."/>
            <person name="Hsing Y."/>
            <person name="Raghuvanshi S."/>
            <person name="Mohanty A."/>
            <person name="Bharti A.K."/>
            <person name="Gaur A."/>
            <person name="Gupta V."/>
            <person name="Kumar D."/>
            <person name="Ravi V."/>
            <person name="Vij S."/>
            <person name="Kapur A."/>
            <person name="Khurana P."/>
            <person name="Khurana P."/>
            <person name="Khurana J.P."/>
            <person name="Tyagi A.K."/>
            <person name="Gaikwad K."/>
            <person name="Singh A."/>
            <person name="Dalal V."/>
            <person name="Srivastava S."/>
            <person name="Dixit A."/>
            <person name="Pal A.K."/>
            <person name="Ghazi I.A."/>
            <person name="Yadav M."/>
            <person name="Pandit A."/>
            <person name="Bhargava A."/>
            <person name="Sureshbabu K."/>
            <person name="Batra K."/>
            <person name="Sharma T.R."/>
            <person name="Mohapatra T."/>
            <person name="Singh N.K."/>
            <person name="Messing J."/>
            <person name="Nelson A.B."/>
            <person name="Fuks G."/>
            <person name="Kavchok S."/>
            <person name="Keizer G."/>
            <person name="Linton E."/>
            <person name="Llaca V."/>
            <person name="Song R."/>
            <person name="Tanyolac B."/>
            <person name="Young S."/>
            <person name="Ho-Il K."/>
            <person name="Hahn J.H."/>
            <person name="Sangsakoo G."/>
            <person name="Vanavichit A."/>
            <person name="de Mattos Luiz.A.T."/>
            <person name="Zimmer P.D."/>
            <person name="Malone G."/>
            <person name="Dellagostin O."/>
            <person name="de Oliveira A.C."/>
            <person name="Bevan M."/>
            <person name="Bancroft I."/>
            <person name="Minx P."/>
            <person name="Cordum H."/>
            <person name="Wilson R."/>
            <person name="Cheng Z."/>
            <person name="Jin W."/>
            <person name="Jiang J."/>
            <person name="Leong S.A."/>
            <person name="Iwama H."/>
            <person name="Gojobori T."/>
            <person name="Itoh T."/>
            <person name="Niimura Y."/>
            <person name="Fujii Y."/>
            <person name="Habara T."/>
            <person name="Sakai H."/>
            <person name="Sato Y."/>
            <person name="Wilson G."/>
            <person name="Kumar K."/>
            <person name="McCouch S."/>
            <person name="Juretic N."/>
            <person name="Hoen D."/>
            <person name="Wright S."/>
            <person name="Bruskiewich R."/>
            <person name="Bureau T."/>
            <person name="Miyao A."/>
            <person name="Hirochika H."/>
            <person name="Nishikawa T."/>
            <person name="Kadowaki K."/>
            <person name="Sugiura M."/>
            <person name="Burr B."/>
            <person name="Sasaki T."/>
        </authorList>
    </citation>
    <scope>NUCLEOTIDE SEQUENCE [LARGE SCALE GENOMIC DNA]</scope>
    <source>
        <strain evidence="6">cv. Nipponbare</strain>
    </source>
</reference>
<protein>
    <submittedName>
        <fullName evidence="5">Os06g0682750 protein</fullName>
    </submittedName>
</protein>
<dbReference type="GO" id="GO:0006397">
    <property type="term" value="P:mRNA processing"/>
    <property type="evidence" value="ECO:0007669"/>
    <property type="project" value="UniProtKB-KW"/>
</dbReference>
<feature type="compositionally biased region" description="Low complexity" evidence="2">
    <location>
        <begin position="1"/>
        <end position="17"/>
    </location>
</feature>
<dbReference type="InterPro" id="IPR006569">
    <property type="entry name" value="CID_dom"/>
</dbReference>